<reference evidence="2 3" key="1">
    <citation type="journal article" date="2016" name="Nat. Commun.">
        <title>Thousands of microbial genomes shed light on interconnected biogeochemical processes in an aquifer system.</title>
        <authorList>
            <person name="Anantharaman K."/>
            <person name="Brown C.T."/>
            <person name="Hug L.A."/>
            <person name="Sharon I."/>
            <person name="Castelle C.J."/>
            <person name="Probst A.J."/>
            <person name="Thomas B.C."/>
            <person name="Singh A."/>
            <person name="Wilkins M.J."/>
            <person name="Karaoz U."/>
            <person name="Brodie E.L."/>
            <person name="Williams K.H."/>
            <person name="Hubbard S.S."/>
            <person name="Banfield J.F."/>
        </authorList>
    </citation>
    <scope>NUCLEOTIDE SEQUENCE [LARGE SCALE GENOMIC DNA]</scope>
</reference>
<proteinExistence type="predicted"/>
<keyword evidence="1" id="KW-1133">Transmembrane helix</keyword>
<dbReference type="AlphaFoldDB" id="A0A1F2ULK7"/>
<keyword evidence="1" id="KW-0472">Membrane</keyword>
<sequence>MAPAVEEPPLSGARYYALIGAIFGIVANWIFLIPWEREMHSRYTAVLESTSLLVAAAGYYYCRKIALARSASKAMSAGALGGTIIGIVNGTVVFPVIGTIIGAVLGALIGAFIAGPIAFYLIQLLRWAQSILNGGAQA</sequence>
<organism evidence="2 3">
    <name type="scientific">Candidatus Aquicultor primus</name>
    <dbReference type="NCBI Taxonomy" id="1797195"/>
    <lineage>
        <taxon>Bacteria</taxon>
        <taxon>Bacillati</taxon>
        <taxon>Actinomycetota</taxon>
        <taxon>Candidatus Aquicultoria</taxon>
        <taxon>Candidatus Aquicultorales</taxon>
        <taxon>Candidatus Aquicultoraceae</taxon>
        <taxon>Candidatus Aquicultor</taxon>
    </lineage>
</organism>
<protein>
    <submittedName>
        <fullName evidence="2">Uncharacterized protein</fullName>
    </submittedName>
</protein>
<gene>
    <name evidence="2" type="ORF">A2074_02775</name>
</gene>
<dbReference type="EMBL" id="MELI01000057">
    <property type="protein sequence ID" value="OFW33881.1"/>
    <property type="molecule type" value="Genomic_DNA"/>
</dbReference>
<accession>A0A1F2ULK7</accession>
<evidence type="ECO:0000313" key="3">
    <source>
        <dbReference type="Proteomes" id="UP000178086"/>
    </source>
</evidence>
<name>A0A1F2ULK7_9ACTN</name>
<comment type="caution">
    <text evidence="2">The sequence shown here is derived from an EMBL/GenBank/DDBJ whole genome shotgun (WGS) entry which is preliminary data.</text>
</comment>
<feature type="transmembrane region" description="Helical" evidence="1">
    <location>
        <begin position="43"/>
        <end position="62"/>
    </location>
</feature>
<keyword evidence="1" id="KW-0812">Transmembrane</keyword>
<feature type="transmembrane region" description="Helical" evidence="1">
    <location>
        <begin position="12"/>
        <end position="31"/>
    </location>
</feature>
<feature type="transmembrane region" description="Helical" evidence="1">
    <location>
        <begin position="74"/>
        <end position="94"/>
    </location>
</feature>
<dbReference type="Proteomes" id="UP000178086">
    <property type="component" value="Unassembled WGS sequence"/>
</dbReference>
<feature type="transmembrane region" description="Helical" evidence="1">
    <location>
        <begin position="100"/>
        <end position="122"/>
    </location>
</feature>
<evidence type="ECO:0000313" key="2">
    <source>
        <dbReference type="EMBL" id="OFW33881.1"/>
    </source>
</evidence>
<evidence type="ECO:0000256" key="1">
    <source>
        <dbReference type="SAM" id="Phobius"/>
    </source>
</evidence>